<protein>
    <submittedName>
        <fullName evidence="1">Uncharacterized protein</fullName>
    </submittedName>
</protein>
<dbReference type="EMBL" id="JBBPBN010000061">
    <property type="protein sequence ID" value="KAK8987104.1"/>
    <property type="molecule type" value="Genomic_DNA"/>
</dbReference>
<dbReference type="Proteomes" id="UP001396334">
    <property type="component" value="Unassembled WGS sequence"/>
</dbReference>
<evidence type="ECO:0000313" key="1">
    <source>
        <dbReference type="EMBL" id="KAK8987104.1"/>
    </source>
</evidence>
<name>A0ABR2PFA0_9ROSI</name>
<gene>
    <name evidence="1" type="ORF">V6N11_055417</name>
</gene>
<organism evidence="1 2">
    <name type="scientific">Hibiscus sabdariffa</name>
    <name type="common">roselle</name>
    <dbReference type="NCBI Taxonomy" id="183260"/>
    <lineage>
        <taxon>Eukaryota</taxon>
        <taxon>Viridiplantae</taxon>
        <taxon>Streptophyta</taxon>
        <taxon>Embryophyta</taxon>
        <taxon>Tracheophyta</taxon>
        <taxon>Spermatophyta</taxon>
        <taxon>Magnoliopsida</taxon>
        <taxon>eudicotyledons</taxon>
        <taxon>Gunneridae</taxon>
        <taxon>Pentapetalae</taxon>
        <taxon>rosids</taxon>
        <taxon>malvids</taxon>
        <taxon>Malvales</taxon>
        <taxon>Malvaceae</taxon>
        <taxon>Malvoideae</taxon>
        <taxon>Hibiscus</taxon>
    </lineage>
</organism>
<reference evidence="1 2" key="1">
    <citation type="journal article" date="2024" name="G3 (Bethesda)">
        <title>Genome assembly of Hibiscus sabdariffa L. provides insights into metabolisms of medicinal natural products.</title>
        <authorList>
            <person name="Kim T."/>
        </authorList>
    </citation>
    <scope>NUCLEOTIDE SEQUENCE [LARGE SCALE GENOMIC DNA]</scope>
    <source>
        <strain evidence="1">TK-2024</strain>
        <tissue evidence="1">Old leaves</tissue>
    </source>
</reference>
<evidence type="ECO:0000313" key="2">
    <source>
        <dbReference type="Proteomes" id="UP001396334"/>
    </source>
</evidence>
<comment type="caution">
    <text evidence="1">The sequence shown here is derived from an EMBL/GenBank/DDBJ whole genome shotgun (WGS) entry which is preliminary data.</text>
</comment>
<proteinExistence type="predicted"/>
<accession>A0ABR2PFA0</accession>
<sequence>MEMGGAGKKDTQHNSNGFLEIFFLSFFRNRWKKLDVCDAIYIPNVLDVAGDKEHRKLWPQNVVDILHCSNVPCPAPNRK</sequence>
<keyword evidence="2" id="KW-1185">Reference proteome</keyword>